<dbReference type="InterPro" id="IPR008952">
    <property type="entry name" value="Tetraspanin_EC2_sf"/>
</dbReference>
<feature type="compositionally biased region" description="Basic residues" evidence="5">
    <location>
        <begin position="648"/>
        <end position="661"/>
    </location>
</feature>
<feature type="compositionally biased region" description="Basic and acidic residues" evidence="5">
    <location>
        <begin position="113"/>
        <end position="127"/>
    </location>
</feature>
<feature type="compositionally biased region" description="Polar residues" evidence="5">
    <location>
        <begin position="56"/>
        <end position="67"/>
    </location>
</feature>
<evidence type="ECO:0000256" key="2">
    <source>
        <dbReference type="ARBA" id="ARBA00022692"/>
    </source>
</evidence>
<name>A0A4E0RXB6_FASHE</name>
<sequence length="672" mass="78968">MSSLPRRGSLQARFDNYNNTGQNVVVSAQLGDNASLRRGNGRGATRSQEITDKTRSGSWHNSTNTGNDDSRKRRRSSRSKEKKHRSSKNKTTEAEKSKERQSRGRSFHMKKSLTKDNDNFDEEKVIGTRESQYAGRASRSMSVKSTNNLFPTDPKRKSEIVDGIREKRISQQLLKRQRASIEKEVLKEKPAACRIINIPITVLAIMIELHLVWWLIQLLVLVWMTTRVDWQLRVRSPVDAWPEYTPSRMPWMPGQKQMRTRLYTVWISLAVFYLPLVILHMTKYMDYIPQPPPALTPKPIYELPKKRPWYFNARYVQIIQPKSRQALTAFVLFASLCMWFFYVYVFFRDTFYPFQVIRWRKAISSWLYELQRYYFLQFRELYKWIPPKEWIESYHKPDGSAESFLIMDLLQTMFECCGRERGYRDWNSPHVYRPKNHTYRKAMGIAKINERAFYLLPTLTNDSVPFSCCQRRYSALSPSSTPCDHMLVENPDTLFSRGCVLPLSEFMLYHWMSNHMLPLLLIIVTMVPQILLFCATVQPRELARQTVRTYKDIRDYIERQRRALWAFGQGLFSVVIARTSRSSSQDMAFSAEFMDMLDGDEDLFRSVRKEVAKAEAEIYDKKARSKGKKKGKKVNKKQHRKLSDAKRLIKKSGKFVRKSANKHNVDAAKSRY</sequence>
<dbReference type="Pfam" id="PF00335">
    <property type="entry name" value="Tetraspanin"/>
    <property type="match status" value="1"/>
</dbReference>
<keyword evidence="2 6" id="KW-0812">Transmembrane</keyword>
<dbReference type="EMBL" id="JXXN02000731">
    <property type="protein sequence ID" value="THD26467.1"/>
    <property type="molecule type" value="Genomic_DNA"/>
</dbReference>
<feature type="region of interest" description="Disordered" evidence="5">
    <location>
        <begin position="622"/>
        <end position="672"/>
    </location>
</feature>
<feature type="transmembrane region" description="Helical" evidence="6">
    <location>
        <begin position="326"/>
        <end position="347"/>
    </location>
</feature>
<feature type="compositionally biased region" description="Basic and acidic residues" evidence="5">
    <location>
        <begin position="663"/>
        <end position="672"/>
    </location>
</feature>
<feature type="transmembrane region" description="Helical" evidence="6">
    <location>
        <begin position="517"/>
        <end position="538"/>
    </location>
</feature>
<proteinExistence type="predicted"/>
<keyword evidence="3 6" id="KW-1133">Transmembrane helix</keyword>
<evidence type="ECO:0000256" key="6">
    <source>
        <dbReference type="SAM" id="Phobius"/>
    </source>
</evidence>
<dbReference type="SUPFAM" id="SSF48652">
    <property type="entry name" value="Tetraspanin"/>
    <property type="match status" value="1"/>
</dbReference>
<evidence type="ECO:0000256" key="4">
    <source>
        <dbReference type="ARBA" id="ARBA00023136"/>
    </source>
</evidence>
<organism evidence="7 8">
    <name type="scientific">Fasciola hepatica</name>
    <name type="common">Liver fluke</name>
    <dbReference type="NCBI Taxonomy" id="6192"/>
    <lineage>
        <taxon>Eukaryota</taxon>
        <taxon>Metazoa</taxon>
        <taxon>Spiralia</taxon>
        <taxon>Lophotrochozoa</taxon>
        <taxon>Platyhelminthes</taxon>
        <taxon>Trematoda</taxon>
        <taxon>Digenea</taxon>
        <taxon>Plagiorchiida</taxon>
        <taxon>Echinostomata</taxon>
        <taxon>Echinostomatoidea</taxon>
        <taxon>Fasciolidae</taxon>
        <taxon>Fasciola</taxon>
    </lineage>
</organism>
<feature type="region of interest" description="Disordered" evidence="5">
    <location>
        <begin position="28"/>
        <end position="155"/>
    </location>
</feature>
<feature type="compositionally biased region" description="Polar residues" evidence="5">
    <location>
        <begin position="139"/>
        <end position="150"/>
    </location>
</feature>
<feature type="compositionally biased region" description="Basic residues" evidence="5">
    <location>
        <begin position="72"/>
        <end position="88"/>
    </location>
</feature>
<keyword evidence="8" id="KW-1185">Reference proteome</keyword>
<dbReference type="Proteomes" id="UP000230066">
    <property type="component" value="Unassembled WGS sequence"/>
</dbReference>
<dbReference type="InterPro" id="IPR018499">
    <property type="entry name" value="Tetraspanin/Peripherin"/>
</dbReference>
<dbReference type="AlphaFoldDB" id="A0A4E0RXB6"/>
<evidence type="ECO:0000256" key="5">
    <source>
        <dbReference type="SAM" id="MobiDB-lite"/>
    </source>
</evidence>
<evidence type="ECO:0000256" key="1">
    <source>
        <dbReference type="ARBA" id="ARBA00004141"/>
    </source>
</evidence>
<gene>
    <name evidence="7" type="ORF">D915_002823</name>
</gene>
<dbReference type="GO" id="GO:0016020">
    <property type="term" value="C:membrane"/>
    <property type="evidence" value="ECO:0007669"/>
    <property type="project" value="UniProtKB-SubCell"/>
</dbReference>
<feature type="transmembrane region" description="Helical" evidence="6">
    <location>
        <begin position="200"/>
        <end position="223"/>
    </location>
</feature>
<comment type="subcellular location">
    <subcellularLocation>
        <location evidence="1">Membrane</location>
        <topology evidence="1">Multi-pass membrane protein</topology>
    </subcellularLocation>
</comment>
<feature type="compositionally biased region" description="Basic and acidic residues" evidence="5">
    <location>
        <begin position="90"/>
        <end position="102"/>
    </location>
</feature>
<feature type="compositionally biased region" description="Basic residues" evidence="5">
    <location>
        <begin position="623"/>
        <end position="640"/>
    </location>
</feature>
<comment type="caution">
    <text evidence="7">The sequence shown here is derived from an EMBL/GenBank/DDBJ whole genome shotgun (WGS) entry which is preliminary data.</text>
</comment>
<dbReference type="Gene3D" id="1.10.1450.10">
    <property type="entry name" value="Tetraspanin"/>
    <property type="match status" value="1"/>
</dbReference>
<feature type="transmembrane region" description="Helical" evidence="6">
    <location>
        <begin position="262"/>
        <end position="282"/>
    </location>
</feature>
<evidence type="ECO:0000313" key="8">
    <source>
        <dbReference type="Proteomes" id="UP000230066"/>
    </source>
</evidence>
<reference evidence="7" key="1">
    <citation type="submission" date="2019-03" db="EMBL/GenBank/DDBJ databases">
        <title>Improved annotation for the trematode Fasciola hepatica.</title>
        <authorList>
            <person name="Choi Y.-J."/>
            <person name="Martin J."/>
            <person name="Mitreva M."/>
        </authorList>
    </citation>
    <scope>NUCLEOTIDE SEQUENCE [LARGE SCALE GENOMIC DNA]</scope>
</reference>
<protein>
    <submittedName>
        <fullName evidence="7">Uncharacterized protein</fullName>
    </submittedName>
</protein>
<accession>A0A4E0RXB6</accession>
<evidence type="ECO:0000313" key="7">
    <source>
        <dbReference type="EMBL" id="THD26467.1"/>
    </source>
</evidence>
<feature type="compositionally biased region" description="Basic residues" evidence="5">
    <location>
        <begin position="103"/>
        <end position="112"/>
    </location>
</feature>
<keyword evidence="4 6" id="KW-0472">Membrane</keyword>
<evidence type="ECO:0000256" key="3">
    <source>
        <dbReference type="ARBA" id="ARBA00022989"/>
    </source>
</evidence>